<keyword evidence="5" id="KW-0378">Hydrolase</keyword>
<evidence type="ECO:0000256" key="5">
    <source>
        <dbReference type="ARBA" id="ARBA00022801"/>
    </source>
</evidence>
<keyword evidence="4 8" id="KW-0732">Signal</keyword>
<dbReference type="SUPFAM" id="SSF53254">
    <property type="entry name" value="Phosphoglycerate mutase-like"/>
    <property type="match status" value="1"/>
</dbReference>
<evidence type="ECO:0000256" key="8">
    <source>
        <dbReference type="SAM" id="SignalP"/>
    </source>
</evidence>
<feature type="chain" id="PRO_5043541223" description="acid phosphatase" evidence="8">
    <location>
        <begin position="22"/>
        <end position="365"/>
    </location>
</feature>
<organism evidence="9 10">
    <name type="scientific">Exocentrus adspersus</name>
    <dbReference type="NCBI Taxonomy" id="1586481"/>
    <lineage>
        <taxon>Eukaryota</taxon>
        <taxon>Metazoa</taxon>
        <taxon>Ecdysozoa</taxon>
        <taxon>Arthropoda</taxon>
        <taxon>Hexapoda</taxon>
        <taxon>Insecta</taxon>
        <taxon>Pterygota</taxon>
        <taxon>Neoptera</taxon>
        <taxon>Endopterygota</taxon>
        <taxon>Coleoptera</taxon>
        <taxon>Polyphaga</taxon>
        <taxon>Cucujiformia</taxon>
        <taxon>Chrysomeloidea</taxon>
        <taxon>Cerambycidae</taxon>
        <taxon>Lamiinae</taxon>
        <taxon>Acanthocinini</taxon>
        <taxon>Exocentrus</taxon>
    </lineage>
</organism>
<evidence type="ECO:0000256" key="3">
    <source>
        <dbReference type="ARBA" id="ARBA00012646"/>
    </source>
</evidence>
<accession>A0AAV8W6H0</accession>
<evidence type="ECO:0000256" key="7">
    <source>
        <dbReference type="ARBA" id="ARBA00023180"/>
    </source>
</evidence>
<comment type="caution">
    <text evidence="9">The sequence shown here is derived from an EMBL/GenBank/DDBJ whole genome shotgun (WGS) entry which is preliminary data.</text>
</comment>
<comment type="similarity">
    <text evidence="2">Belongs to the histidine acid phosphatase family.</text>
</comment>
<dbReference type="PANTHER" id="PTHR11567:SF211">
    <property type="entry name" value="PROSTATIC ACID PHOSPHATASE"/>
    <property type="match status" value="1"/>
</dbReference>
<evidence type="ECO:0000256" key="1">
    <source>
        <dbReference type="ARBA" id="ARBA00000032"/>
    </source>
</evidence>
<keyword evidence="7" id="KW-0325">Glycoprotein</keyword>
<evidence type="ECO:0000313" key="9">
    <source>
        <dbReference type="EMBL" id="KAJ8921927.1"/>
    </source>
</evidence>
<dbReference type="InterPro" id="IPR029033">
    <property type="entry name" value="His_PPase_superfam"/>
</dbReference>
<keyword evidence="10" id="KW-1185">Reference proteome</keyword>
<dbReference type="PANTHER" id="PTHR11567">
    <property type="entry name" value="ACID PHOSPHATASE-RELATED"/>
    <property type="match status" value="1"/>
</dbReference>
<dbReference type="InterPro" id="IPR033379">
    <property type="entry name" value="Acid_Pase_AS"/>
</dbReference>
<evidence type="ECO:0000256" key="6">
    <source>
        <dbReference type="ARBA" id="ARBA00023157"/>
    </source>
</evidence>
<dbReference type="Gene3D" id="3.40.50.1240">
    <property type="entry name" value="Phosphoglycerate mutase-like"/>
    <property type="match status" value="1"/>
</dbReference>
<comment type="catalytic activity">
    <reaction evidence="1">
        <text>a phosphate monoester + H2O = an alcohol + phosphate</text>
        <dbReference type="Rhea" id="RHEA:15017"/>
        <dbReference type="ChEBI" id="CHEBI:15377"/>
        <dbReference type="ChEBI" id="CHEBI:30879"/>
        <dbReference type="ChEBI" id="CHEBI:43474"/>
        <dbReference type="ChEBI" id="CHEBI:67140"/>
        <dbReference type="EC" id="3.1.3.2"/>
    </reaction>
</comment>
<dbReference type="GO" id="GO:0003993">
    <property type="term" value="F:acid phosphatase activity"/>
    <property type="evidence" value="ECO:0007669"/>
    <property type="project" value="UniProtKB-EC"/>
</dbReference>
<dbReference type="Proteomes" id="UP001159042">
    <property type="component" value="Unassembled WGS sequence"/>
</dbReference>
<dbReference type="EMBL" id="JANEYG010000008">
    <property type="protein sequence ID" value="KAJ8921927.1"/>
    <property type="molecule type" value="Genomic_DNA"/>
</dbReference>
<name>A0AAV8W6H0_9CUCU</name>
<dbReference type="AlphaFoldDB" id="A0AAV8W6H0"/>
<evidence type="ECO:0000313" key="10">
    <source>
        <dbReference type="Proteomes" id="UP001159042"/>
    </source>
</evidence>
<reference evidence="9 10" key="1">
    <citation type="journal article" date="2023" name="Insect Mol. Biol.">
        <title>Genome sequencing provides insights into the evolution of gene families encoding plant cell wall-degrading enzymes in longhorned beetles.</title>
        <authorList>
            <person name="Shin N.R."/>
            <person name="Okamura Y."/>
            <person name="Kirsch R."/>
            <person name="Pauchet Y."/>
        </authorList>
    </citation>
    <scope>NUCLEOTIDE SEQUENCE [LARGE SCALE GENOMIC DNA]</scope>
    <source>
        <strain evidence="9">EAD_L_NR</strain>
    </source>
</reference>
<dbReference type="InterPro" id="IPR000560">
    <property type="entry name" value="His_Pase_clade-2"/>
</dbReference>
<keyword evidence="6" id="KW-1015">Disulfide bond</keyword>
<sequence length="365" mass="41147">MAVKVLVIVCVLALFASSVLAAGTRGNLLSLIQVYRHGERAPVSFYPTDPYQDFKYWNTTEGQLTNRGKRQHFELGQYTRARYGNFIPKNYSNENFLVQSTSVDRTLMSAASNLAGLYPPVGYQEWLSDFRWQPIPIFQAEEAVIGSFQGCPAYNEQLTQVLTTNEYFTNIQAENQEIIPYLSKHSGMNITSILEAYSIWDALHIENLQGFALPEWTNAVFPEPLTTLGTLLFLGSSYTEELKVITTGPFFNELIQHFEAISEDPSSVQKHRQFSGHDINIACLLNSLGAYNPVHAPGFASTIYFELREGPRQNYINMYYSNSAGAPPEPISLAGCGFNCNLRDFKNILRNRTITPDEWNELCNA</sequence>
<evidence type="ECO:0000256" key="2">
    <source>
        <dbReference type="ARBA" id="ARBA00005375"/>
    </source>
</evidence>
<dbReference type="EC" id="3.1.3.2" evidence="3"/>
<proteinExistence type="inferred from homology"/>
<dbReference type="CDD" id="cd07061">
    <property type="entry name" value="HP_HAP_like"/>
    <property type="match status" value="1"/>
</dbReference>
<dbReference type="InterPro" id="IPR050645">
    <property type="entry name" value="Histidine_acid_phosphatase"/>
</dbReference>
<dbReference type="PROSITE" id="PS00616">
    <property type="entry name" value="HIS_ACID_PHOSPHAT_1"/>
    <property type="match status" value="1"/>
</dbReference>
<feature type="signal peptide" evidence="8">
    <location>
        <begin position="1"/>
        <end position="21"/>
    </location>
</feature>
<gene>
    <name evidence="9" type="ORF">NQ315_008561</name>
</gene>
<evidence type="ECO:0000256" key="4">
    <source>
        <dbReference type="ARBA" id="ARBA00022729"/>
    </source>
</evidence>
<dbReference type="Pfam" id="PF00328">
    <property type="entry name" value="His_Phos_2"/>
    <property type="match status" value="1"/>
</dbReference>
<protein>
    <recommendedName>
        <fullName evidence="3">acid phosphatase</fullName>
        <ecNumber evidence="3">3.1.3.2</ecNumber>
    </recommendedName>
</protein>